<evidence type="ECO:0000313" key="2">
    <source>
        <dbReference type="Proteomes" id="UP000821865"/>
    </source>
</evidence>
<gene>
    <name evidence="1" type="ORF">HPB49_018296</name>
</gene>
<keyword evidence="2" id="KW-1185">Reference proteome</keyword>
<proteinExistence type="predicted"/>
<comment type="caution">
    <text evidence="1">The sequence shown here is derived from an EMBL/GenBank/DDBJ whole genome shotgun (WGS) entry which is preliminary data.</text>
</comment>
<sequence>MVRGWLKACCGPSRRSFVAQGSAAPTDDECDIHALDNCAADLFVFSTRNTLPETESDLATFCKLQLDAVACGRAYIEKCTSGPARGWSDIFLDNVKGEIEKRCKTSFRYHNESIKHAPCLNKVGSLLNTCMKNTIVDLDVASRLPQEHRIAGACCKYNKLARCVRKAVEPTCPTEALVFIEDVLSRYDFYLLGDVCASYGPGDKCNGIQYDDKPGDASLRSVLTPLIRIFAALYVYR</sequence>
<protein>
    <submittedName>
        <fullName evidence="1">Uncharacterized protein</fullName>
    </submittedName>
</protein>
<organism evidence="1 2">
    <name type="scientific">Dermacentor silvarum</name>
    <name type="common">Tick</name>
    <dbReference type="NCBI Taxonomy" id="543639"/>
    <lineage>
        <taxon>Eukaryota</taxon>
        <taxon>Metazoa</taxon>
        <taxon>Ecdysozoa</taxon>
        <taxon>Arthropoda</taxon>
        <taxon>Chelicerata</taxon>
        <taxon>Arachnida</taxon>
        <taxon>Acari</taxon>
        <taxon>Parasitiformes</taxon>
        <taxon>Ixodida</taxon>
        <taxon>Ixodoidea</taxon>
        <taxon>Ixodidae</taxon>
        <taxon>Rhipicephalinae</taxon>
        <taxon>Dermacentor</taxon>
    </lineage>
</organism>
<evidence type="ECO:0000313" key="1">
    <source>
        <dbReference type="EMBL" id="KAH7941880.1"/>
    </source>
</evidence>
<dbReference type="EMBL" id="CM023476">
    <property type="protein sequence ID" value="KAH7941880.1"/>
    <property type="molecule type" value="Genomic_DNA"/>
</dbReference>
<dbReference type="Proteomes" id="UP000821865">
    <property type="component" value="Chromosome 7"/>
</dbReference>
<reference evidence="1" key="1">
    <citation type="submission" date="2020-05" db="EMBL/GenBank/DDBJ databases">
        <title>Large-scale comparative analyses of tick genomes elucidate their genetic diversity and vector capacities.</title>
        <authorList>
            <person name="Jia N."/>
            <person name="Wang J."/>
            <person name="Shi W."/>
            <person name="Du L."/>
            <person name="Sun Y."/>
            <person name="Zhan W."/>
            <person name="Jiang J."/>
            <person name="Wang Q."/>
            <person name="Zhang B."/>
            <person name="Ji P."/>
            <person name="Sakyi L.B."/>
            <person name="Cui X."/>
            <person name="Yuan T."/>
            <person name="Jiang B."/>
            <person name="Yang W."/>
            <person name="Lam T.T.-Y."/>
            <person name="Chang Q."/>
            <person name="Ding S."/>
            <person name="Wang X."/>
            <person name="Zhu J."/>
            <person name="Ruan X."/>
            <person name="Zhao L."/>
            <person name="Wei J."/>
            <person name="Que T."/>
            <person name="Du C."/>
            <person name="Cheng J."/>
            <person name="Dai P."/>
            <person name="Han X."/>
            <person name="Huang E."/>
            <person name="Gao Y."/>
            <person name="Liu J."/>
            <person name="Shao H."/>
            <person name="Ye R."/>
            <person name="Li L."/>
            <person name="Wei W."/>
            <person name="Wang X."/>
            <person name="Wang C."/>
            <person name="Yang T."/>
            <person name="Huo Q."/>
            <person name="Li W."/>
            <person name="Guo W."/>
            <person name="Chen H."/>
            <person name="Zhou L."/>
            <person name="Ni X."/>
            <person name="Tian J."/>
            <person name="Zhou Y."/>
            <person name="Sheng Y."/>
            <person name="Liu T."/>
            <person name="Pan Y."/>
            <person name="Xia L."/>
            <person name="Li J."/>
            <person name="Zhao F."/>
            <person name="Cao W."/>
        </authorList>
    </citation>
    <scope>NUCLEOTIDE SEQUENCE</scope>
    <source>
        <strain evidence="1">Dsil-2018</strain>
    </source>
</reference>
<name>A0ACB8CGJ0_DERSI</name>
<accession>A0ACB8CGJ0</accession>